<reference evidence="2" key="1">
    <citation type="submission" date="2021-01" db="UniProtKB">
        <authorList>
            <consortium name="EnsemblPlants"/>
        </authorList>
    </citation>
    <scope>IDENTIFICATION</scope>
</reference>
<dbReference type="GO" id="GO:0046982">
    <property type="term" value="F:protein heterodimerization activity"/>
    <property type="evidence" value="ECO:0007669"/>
    <property type="project" value="InterPro"/>
</dbReference>
<dbReference type="Gramene" id="Kaladp0038s0041.1.v1.1">
    <property type="protein sequence ID" value="Kaladp0038s0041.1.v1.1"/>
    <property type="gene ID" value="Kaladp0038s0041.v1.1"/>
</dbReference>
<evidence type="ECO:0000313" key="3">
    <source>
        <dbReference type="Proteomes" id="UP000594263"/>
    </source>
</evidence>
<dbReference type="PANTHER" id="PTHR37604">
    <property type="entry name" value="TRANSCRIPTION INITIATION FACTOR TFIID SUBUNIT"/>
    <property type="match status" value="1"/>
</dbReference>
<evidence type="ECO:0000256" key="1">
    <source>
        <dbReference type="SAM" id="MobiDB-lite"/>
    </source>
</evidence>
<dbReference type="PANTHER" id="PTHR37604:SF1">
    <property type="entry name" value="TRANSCRIPTION INITIATION FACTOR TFIID SUBUNIT"/>
    <property type="match status" value="1"/>
</dbReference>
<dbReference type="InterPro" id="IPR009072">
    <property type="entry name" value="Histone-fold"/>
</dbReference>
<dbReference type="AlphaFoldDB" id="A0A7N0TJ47"/>
<dbReference type="EnsemblPlants" id="Kaladp0038s0041.1.v1.1">
    <property type="protein sequence ID" value="Kaladp0038s0041.1.v1.1"/>
    <property type="gene ID" value="Kaladp0038s0041.v1.1"/>
</dbReference>
<feature type="region of interest" description="Disordered" evidence="1">
    <location>
        <begin position="570"/>
        <end position="594"/>
    </location>
</feature>
<feature type="region of interest" description="Disordered" evidence="1">
    <location>
        <begin position="120"/>
        <end position="157"/>
    </location>
</feature>
<protein>
    <recommendedName>
        <fullName evidence="4">Bromodomain associated domain-containing protein</fullName>
    </recommendedName>
</protein>
<evidence type="ECO:0000313" key="2">
    <source>
        <dbReference type="EnsemblPlants" id="Kaladp0038s0041.1.v1.1"/>
    </source>
</evidence>
<proteinExistence type="predicted"/>
<sequence>MALLGDDGRGFELARKLESCGVWRSWLGDALYPHFAPFLSSPAAWESFMKSDESKSRAHVQLQLRARALLFDKASVSLFLRSPPRPAVASSAAVSKLSPAYLQLHGDDVYFTLESTSQEGGMQREGVGSSSMSSKAQMRPASNVGSRYSEPEFENRSQRFRHEEFPESWYSQFFEKYKASRAYTLSGDRESDKRTPEEMSSYMRLAQNQKKRRFPFLDYQSNDGVSTTTYMHSVDEDAPLFPEIMFTLNSVPDTALPMLARPEDNQKFEFKGVLDTLPHVMTRSSLMIERLGIRPEYINSEQGGYQYHGRSGFEGKKTSLSQEQALQISQRLVVSMLRNTGFESATQLPIEIISQLLSCHIVKLGGILKVLADNYRKQCSAVELIKMFLQSTKHSNLGPLMELVKEGTRVVQQTPSLQGMHPQFQQHHNPLRQAQQVLQAQQIPRAIHPHMQQLQSQTIAFQHQQQWDRMRRRQAPNPRPGADQLVQVKLENTSDLPIDGNMLTAMNNRNNPRMQFRQQQLAAMSNFQAQQANNQFRQMASLPLQAPPQQVQSPNMGISRAPPVKVEGFQELMGGDASSKHDSDSNKLMSPPPK</sequence>
<dbReference type="OMA" id="DTWYKQY"/>
<dbReference type="Proteomes" id="UP000594263">
    <property type="component" value="Unplaced"/>
</dbReference>
<dbReference type="Gene3D" id="1.10.20.10">
    <property type="entry name" value="Histone, subunit A"/>
    <property type="match status" value="1"/>
</dbReference>
<organism evidence="2 3">
    <name type="scientific">Kalanchoe fedtschenkoi</name>
    <name type="common">Lavender scallops</name>
    <name type="synonym">South American air plant</name>
    <dbReference type="NCBI Taxonomy" id="63787"/>
    <lineage>
        <taxon>Eukaryota</taxon>
        <taxon>Viridiplantae</taxon>
        <taxon>Streptophyta</taxon>
        <taxon>Embryophyta</taxon>
        <taxon>Tracheophyta</taxon>
        <taxon>Spermatophyta</taxon>
        <taxon>Magnoliopsida</taxon>
        <taxon>eudicotyledons</taxon>
        <taxon>Gunneridae</taxon>
        <taxon>Pentapetalae</taxon>
        <taxon>Saxifragales</taxon>
        <taxon>Crassulaceae</taxon>
        <taxon>Kalanchoe</taxon>
    </lineage>
</organism>
<evidence type="ECO:0008006" key="4">
    <source>
        <dbReference type="Google" id="ProtNLM"/>
    </source>
</evidence>
<keyword evidence="3" id="KW-1185">Reference proteome</keyword>
<accession>A0A7N0TJ47</accession>
<name>A0A7N0TJ47_KALFE</name>